<dbReference type="Pfam" id="PF10091">
    <property type="entry name" value="Glycoamylase"/>
    <property type="match status" value="1"/>
</dbReference>
<dbReference type="Proteomes" id="UP000826513">
    <property type="component" value="Chromosome 2"/>
</dbReference>
<dbReference type="Gene3D" id="1.50.10.140">
    <property type="match status" value="1"/>
</dbReference>
<evidence type="ECO:0000313" key="3">
    <source>
        <dbReference type="EMBL" id="QYA10008.1"/>
    </source>
</evidence>
<evidence type="ECO:0000313" key="4">
    <source>
        <dbReference type="Proteomes" id="UP000298545"/>
    </source>
</evidence>
<name>A0A4D7E5F2_9HYPH</name>
<proteinExistence type="predicted"/>
<dbReference type="Proteomes" id="UP000298545">
    <property type="component" value="Chromosome linear"/>
</dbReference>
<dbReference type="EMBL" id="CP072168">
    <property type="protein sequence ID" value="QYA10008.1"/>
    <property type="molecule type" value="Genomic_DNA"/>
</dbReference>
<evidence type="ECO:0000259" key="1">
    <source>
        <dbReference type="Pfam" id="PF10091"/>
    </source>
</evidence>
<dbReference type="KEGG" id="alf:CFBP5473_15710"/>
<dbReference type="InterPro" id="IPR019282">
    <property type="entry name" value="Glycoamylase-like_cons_dom"/>
</dbReference>
<feature type="domain" description="Glycoamylase-like" evidence="1">
    <location>
        <begin position="148"/>
        <end position="353"/>
    </location>
</feature>
<sequence length="373" mass="41266">MRSDGNVINEIASVSGIGFGLLAIVVGAERGWISREQAVTRVAKMLQSLSSAPRFHGAFPHFLHAATLEVIPFGKRDDGADLVETAFLMQGVICVREYFADDRPEEMAIQKVADELVRTVEWNWFTRGTDGPLFWHWSPKFRWARNVPITGWNEALVSYVLAAGAEAHSISPASYHNGWARHGDMVNGKDYLGTVLPLGEPFGGPLFLSQYSFCGLKPYGLKDLYCDYQKQAEAHARINHDYCKSKFPDSPIWGLTACDGPKGYRAFSPTVDGGVIAPTAALSSFPVLPHQAQAAMEYFVAYENGRLLGRYGFVDAFSPRTGWVAETHLATNQGPVVAMMENYRSGLLWRLFMGAAEVKCGLERLEFKWSGQA</sequence>
<gene>
    <name evidence="2" type="ORF">CFBP5473_15710</name>
    <name evidence="3" type="ORF">J5285_16450</name>
</gene>
<reference evidence="2 4" key="1">
    <citation type="submission" date="2019-04" db="EMBL/GenBank/DDBJ databases">
        <title>Complete genome sequence of Agrobacterium larrymoorei CFBP5473.</title>
        <authorList>
            <person name="Haryono M."/>
            <person name="Chou L."/>
            <person name="Lin Y.-C."/>
            <person name="Lai E.-M."/>
            <person name="Kuo C.-H."/>
        </authorList>
    </citation>
    <scope>NUCLEOTIDE SEQUENCE [LARGE SCALE GENOMIC DNA]</scope>
    <source>
        <strain evidence="2 4">CFBP5473</strain>
    </source>
</reference>
<dbReference type="InterPro" id="IPR016883">
    <property type="entry name" value="UCP028431"/>
</dbReference>
<evidence type="ECO:0000313" key="5">
    <source>
        <dbReference type="Proteomes" id="UP000826513"/>
    </source>
</evidence>
<organism evidence="2 4">
    <name type="scientific">Agrobacterium larrymoorei</name>
    <dbReference type="NCBI Taxonomy" id="160699"/>
    <lineage>
        <taxon>Bacteria</taxon>
        <taxon>Pseudomonadati</taxon>
        <taxon>Pseudomonadota</taxon>
        <taxon>Alphaproteobacteria</taxon>
        <taxon>Hyphomicrobiales</taxon>
        <taxon>Rhizobiaceae</taxon>
        <taxon>Rhizobium/Agrobacterium group</taxon>
        <taxon>Agrobacterium</taxon>
    </lineage>
</organism>
<dbReference type="EMBL" id="CP039692">
    <property type="protein sequence ID" value="QCJ00431.1"/>
    <property type="molecule type" value="Genomic_DNA"/>
</dbReference>
<accession>A0A4D7E5F2</accession>
<dbReference type="STRING" id="1367849.GCA_000518585_03491"/>
<dbReference type="PIRSF" id="PIRSF028431">
    <property type="entry name" value="UCP028431"/>
    <property type="match status" value="1"/>
</dbReference>
<reference evidence="3 5" key="2">
    <citation type="submission" date="2021-03" db="EMBL/GenBank/DDBJ databases">
        <title>Rapid diversification of plasmids in a genus of pathogenic and nitrogen fixing bacteria.</title>
        <authorList>
            <person name="Weisberg A.J."/>
            <person name="Miller M."/>
            <person name="Ream W."/>
            <person name="Grunwald N.J."/>
            <person name="Chang J.H."/>
        </authorList>
    </citation>
    <scope>NUCLEOTIDE SEQUENCE [LARGE SCALE GENOMIC DNA]</scope>
    <source>
        <strain evidence="3 5">AF3.44</strain>
    </source>
</reference>
<dbReference type="OrthoDB" id="5937621at2"/>
<evidence type="ECO:0000313" key="2">
    <source>
        <dbReference type="EMBL" id="QCJ00431.1"/>
    </source>
</evidence>
<protein>
    <recommendedName>
        <fullName evidence="1">Glycoamylase-like domain-containing protein</fullName>
    </recommendedName>
</protein>
<keyword evidence="5" id="KW-1185">Reference proteome</keyword>
<dbReference type="AlphaFoldDB" id="A0A4D7E5F2"/>